<evidence type="ECO:0000256" key="1">
    <source>
        <dbReference type="SAM" id="MobiDB-lite"/>
    </source>
</evidence>
<dbReference type="InterPro" id="IPR050548">
    <property type="entry name" value="PcG_chromatin_remod_factors"/>
</dbReference>
<feature type="compositionally biased region" description="Polar residues" evidence="1">
    <location>
        <begin position="468"/>
        <end position="483"/>
    </location>
</feature>
<dbReference type="InterPro" id="IPR001660">
    <property type="entry name" value="SAM"/>
</dbReference>
<evidence type="ECO:0000313" key="4">
    <source>
        <dbReference type="RefSeq" id="XP_014675507.1"/>
    </source>
</evidence>
<accession>A0ABM1ETI6</accession>
<protein>
    <submittedName>
        <fullName evidence="4">Probable tumor suppressor protein MN1 isoform X1</fullName>
    </submittedName>
</protein>
<evidence type="ECO:0000313" key="3">
    <source>
        <dbReference type="Proteomes" id="UP000695022"/>
    </source>
</evidence>
<dbReference type="Gene3D" id="1.10.150.50">
    <property type="entry name" value="Transcription Factor, Ets-1"/>
    <property type="match status" value="1"/>
</dbReference>
<sequence length="580" mass="62450">MRLSELKPDGGETLPHIDRLTAAVTALQADASPLPPSPTAYRGRPSRLEMTIKELKNRAVGDIDAALAKAAAAKETSSSSSSPEDVATDGVTSESDLSEHSGLVDRRSATSPELSSVDVVVPVKQERESPAPTQKAPESPGYHFPYRPTPISPRDYMESAFPLPPAGFHPSMLRPPQGWPPFMPGLVPMDMHRRGTPFQQQQQQQQQQQHHQQHQQQQQQQHQQQQQQQQQPSMDPKDSPLEGRSFSDLMRSMAAKYNDSPQENKPSSTTCTDASLRGPFGFPQSKLSGALLAGDRGKLADELRARMKDLQPLPTSAAMFASTPNHLKRAHAAMDPPPPLASPKKLKEGFFSSPYDSRSPGGGGGGYPAPPPHPPGMLSQMSVFPMPIRVATPAGYPAAPPIKTQDTLLTKMLNGESKEEVERYSPGEGYRPSSRGGDSQGSPNGVHSTRVGGGAGGGGGGGGGGGRSPSSQDSVCSHRSTSPRSRERSHMAAWSVDDVYEFVRSIDLCAEYADTFRQNSVDGATLPLLTEDHLMASMSMKLGPALKLRATISKLQNNCNNCIQCIRRYDSSPVKMKADA</sequence>
<feature type="region of interest" description="Disordered" evidence="1">
    <location>
        <begin position="329"/>
        <end position="380"/>
    </location>
</feature>
<proteinExistence type="predicted"/>
<dbReference type="InterPro" id="IPR013761">
    <property type="entry name" value="SAM/pointed_sf"/>
</dbReference>
<feature type="compositionally biased region" description="Basic and acidic residues" evidence="1">
    <location>
        <begin position="97"/>
        <end position="108"/>
    </location>
</feature>
<feature type="compositionally biased region" description="Low complexity" evidence="1">
    <location>
        <begin position="67"/>
        <end position="82"/>
    </location>
</feature>
<dbReference type="PANTHER" id="PTHR12247">
    <property type="entry name" value="POLYCOMB GROUP PROTEIN"/>
    <property type="match status" value="1"/>
</dbReference>
<feature type="region of interest" description="Disordered" evidence="1">
    <location>
        <begin position="67"/>
        <end position="290"/>
    </location>
</feature>
<dbReference type="SMART" id="SM00454">
    <property type="entry name" value="SAM"/>
    <property type="match status" value="1"/>
</dbReference>
<evidence type="ECO:0000259" key="2">
    <source>
        <dbReference type="PROSITE" id="PS50105"/>
    </source>
</evidence>
<dbReference type="Proteomes" id="UP000695022">
    <property type="component" value="Unplaced"/>
</dbReference>
<organism evidence="3 4">
    <name type="scientific">Priapulus caudatus</name>
    <name type="common">Priapulid worm</name>
    <dbReference type="NCBI Taxonomy" id="37621"/>
    <lineage>
        <taxon>Eukaryota</taxon>
        <taxon>Metazoa</taxon>
        <taxon>Ecdysozoa</taxon>
        <taxon>Scalidophora</taxon>
        <taxon>Priapulida</taxon>
        <taxon>Priapulimorpha</taxon>
        <taxon>Priapulimorphida</taxon>
        <taxon>Priapulidae</taxon>
        <taxon>Priapulus</taxon>
    </lineage>
</organism>
<name>A0ABM1ETI6_PRICU</name>
<dbReference type="RefSeq" id="XP_014675507.1">
    <property type="nucleotide sequence ID" value="XM_014820021.1"/>
</dbReference>
<feature type="compositionally biased region" description="Basic and acidic residues" evidence="1">
    <location>
        <begin position="416"/>
        <end position="425"/>
    </location>
</feature>
<feature type="compositionally biased region" description="Low complexity" evidence="1">
    <location>
        <begin position="199"/>
        <end position="231"/>
    </location>
</feature>
<dbReference type="Pfam" id="PF00536">
    <property type="entry name" value="SAM_1"/>
    <property type="match status" value="1"/>
</dbReference>
<feature type="compositionally biased region" description="Polar residues" evidence="1">
    <location>
        <begin position="436"/>
        <end position="447"/>
    </location>
</feature>
<feature type="domain" description="SAM" evidence="2">
    <location>
        <begin position="494"/>
        <end position="558"/>
    </location>
</feature>
<reference evidence="4" key="1">
    <citation type="submission" date="2025-08" db="UniProtKB">
        <authorList>
            <consortium name="RefSeq"/>
        </authorList>
    </citation>
    <scope>IDENTIFICATION</scope>
</reference>
<gene>
    <name evidence="4" type="primary">LOC106815553</name>
</gene>
<dbReference type="SUPFAM" id="SSF47769">
    <property type="entry name" value="SAM/Pointed domain"/>
    <property type="match status" value="1"/>
</dbReference>
<dbReference type="GeneID" id="106815553"/>
<feature type="region of interest" description="Disordered" evidence="1">
    <location>
        <begin position="416"/>
        <end position="491"/>
    </location>
</feature>
<feature type="region of interest" description="Disordered" evidence="1">
    <location>
        <begin position="27"/>
        <end position="47"/>
    </location>
</feature>
<feature type="compositionally biased region" description="Gly residues" evidence="1">
    <location>
        <begin position="451"/>
        <end position="467"/>
    </location>
</feature>
<feature type="compositionally biased region" description="Polar residues" evidence="1">
    <location>
        <begin position="259"/>
        <end position="273"/>
    </location>
</feature>
<dbReference type="PANTHER" id="PTHR12247:SF138">
    <property type="entry name" value="POLYHOMEOTIC DISTAL, ISOFORM A-RELATED"/>
    <property type="match status" value="1"/>
</dbReference>
<dbReference type="PROSITE" id="PS50105">
    <property type="entry name" value="SAM_DOMAIN"/>
    <property type="match status" value="1"/>
</dbReference>
<keyword evidence="3" id="KW-1185">Reference proteome</keyword>